<keyword evidence="2" id="KW-1185">Reference proteome</keyword>
<dbReference type="EMBL" id="JABXBU010000002">
    <property type="protein sequence ID" value="KAF8795452.1"/>
    <property type="molecule type" value="Genomic_DNA"/>
</dbReference>
<dbReference type="Proteomes" id="UP000807504">
    <property type="component" value="Unassembled WGS sequence"/>
</dbReference>
<reference evidence="1" key="2">
    <citation type="submission" date="2020-06" db="EMBL/GenBank/DDBJ databases">
        <authorList>
            <person name="Sheffer M."/>
        </authorList>
    </citation>
    <scope>NUCLEOTIDE SEQUENCE</scope>
</reference>
<gene>
    <name evidence="1" type="ORF">HNY73_003297</name>
</gene>
<dbReference type="AlphaFoldDB" id="A0A8T0FXH6"/>
<sequence>MNLCKEVPLVRCVAGRAPDLQSRGAYHVMEQEKQFQRFNHMKEMGFSTLFFLMFPGSLMQESPANEF</sequence>
<evidence type="ECO:0000313" key="2">
    <source>
        <dbReference type="Proteomes" id="UP000807504"/>
    </source>
</evidence>
<evidence type="ECO:0000313" key="1">
    <source>
        <dbReference type="EMBL" id="KAF8795452.1"/>
    </source>
</evidence>
<protein>
    <submittedName>
        <fullName evidence="1">Uncharacterized protein</fullName>
    </submittedName>
</protein>
<accession>A0A8T0FXH6</accession>
<comment type="caution">
    <text evidence="1">The sequence shown here is derived from an EMBL/GenBank/DDBJ whole genome shotgun (WGS) entry which is preliminary data.</text>
</comment>
<organism evidence="1 2">
    <name type="scientific">Argiope bruennichi</name>
    <name type="common">Wasp spider</name>
    <name type="synonym">Aranea bruennichi</name>
    <dbReference type="NCBI Taxonomy" id="94029"/>
    <lineage>
        <taxon>Eukaryota</taxon>
        <taxon>Metazoa</taxon>
        <taxon>Ecdysozoa</taxon>
        <taxon>Arthropoda</taxon>
        <taxon>Chelicerata</taxon>
        <taxon>Arachnida</taxon>
        <taxon>Araneae</taxon>
        <taxon>Araneomorphae</taxon>
        <taxon>Entelegynae</taxon>
        <taxon>Araneoidea</taxon>
        <taxon>Araneidae</taxon>
        <taxon>Argiope</taxon>
    </lineage>
</organism>
<proteinExistence type="predicted"/>
<name>A0A8T0FXH6_ARGBR</name>
<reference evidence="1" key="1">
    <citation type="journal article" date="2020" name="bioRxiv">
        <title>Chromosome-level reference genome of the European wasp spider Argiope bruennichi: a resource for studies on range expansion and evolutionary adaptation.</title>
        <authorList>
            <person name="Sheffer M.M."/>
            <person name="Hoppe A."/>
            <person name="Krehenwinkel H."/>
            <person name="Uhl G."/>
            <person name="Kuss A.W."/>
            <person name="Jensen L."/>
            <person name="Jensen C."/>
            <person name="Gillespie R.G."/>
            <person name="Hoff K.J."/>
            <person name="Prost S."/>
        </authorList>
    </citation>
    <scope>NUCLEOTIDE SEQUENCE</scope>
</reference>